<dbReference type="RefSeq" id="WP_106665692.1">
    <property type="nucleotide sequence ID" value="NZ_PGGM01000009.1"/>
</dbReference>
<evidence type="ECO:0000256" key="1">
    <source>
        <dbReference type="ARBA" id="ARBA00034078"/>
    </source>
</evidence>
<dbReference type="Proteomes" id="UP000241764">
    <property type="component" value="Unassembled WGS sequence"/>
</dbReference>
<dbReference type="PROSITE" id="PS51384">
    <property type="entry name" value="FAD_FR"/>
    <property type="match status" value="1"/>
</dbReference>
<dbReference type="InterPro" id="IPR001433">
    <property type="entry name" value="OxRdtase_FAD/NAD-bd"/>
</dbReference>
<dbReference type="InterPro" id="IPR017927">
    <property type="entry name" value="FAD-bd_FR_type"/>
</dbReference>
<sequence length="249" mass="27236">MQEQAVSAQAKWQKAAITGLVRQTPRVISIFFRPSLIFPYRPGQHVDVRLSAPDGYQAQRSYSIASAPESGGVIELAIERLDDGEVSTFFHDVATIGDEIELRGPIGGHFIWTVEDGGPILLIGGGSGVVPLVSMLRHRAAQNASPPVLLLYSARTWDELIFREELLALKQEGNRFDLVLTLTREHAAHIADYDRRIDPAMVAELLHRMLSPPNQVFVCGSNAFVTAASDALIAADVPAAIIRTERYGV</sequence>
<dbReference type="InterPro" id="IPR039261">
    <property type="entry name" value="FNR_nucleotide-bd"/>
</dbReference>
<dbReference type="InterPro" id="IPR017938">
    <property type="entry name" value="Riboflavin_synthase-like_b-brl"/>
</dbReference>
<dbReference type="InterPro" id="IPR001709">
    <property type="entry name" value="Flavoprot_Pyr_Nucl_cyt_Rdtase"/>
</dbReference>
<protein>
    <submittedName>
        <fullName evidence="3">Oxidoreductase</fullName>
    </submittedName>
</protein>
<gene>
    <name evidence="3" type="ORF">CU103_19455</name>
</gene>
<dbReference type="PANTHER" id="PTHR47354">
    <property type="entry name" value="NADH OXIDOREDUCTASE HCR"/>
    <property type="match status" value="1"/>
</dbReference>
<dbReference type="PRINTS" id="PR00410">
    <property type="entry name" value="PHEHYDRXLASE"/>
</dbReference>
<name>A0A2P7B7U0_9HYPH</name>
<comment type="caution">
    <text evidence="3">The sequence shown here is derived from an EMBL/GenBank/DDBJ whole genome shotgun (WGS) entry which is preliminary data.</text>
</comment>
<proteinExistence type="predicted"/>
<dbReference type="Pfam" id="PF00970">
    <property type="entry name" value="FAD_binding_6"/>
    <property type="match status" value="1"/>
</dbReference>
<keyword evidence="4" id="KW-1185">Reference proteome</keyword>
<dbReference type="Gene3D" id="2.40.30.10">
    <property type="entry name" value="Translation factors"/>
    <property type="match status" value="1"/>
</dbReference>
<evidence type="ECO:0000313" key="4">
    <source>
        <dbReference type="Proteomes" id="UP000241764"/>
    </source>
</evidence>
<dbReference type="EMBL" id="PGGM01000009">
    <property type="protein sequence ID" value="PSH62516.1"/>
    <property type="molecule type" value="Genomic_DNA"/>
</dbReference>
<dbReference type="SUPFAM" id="SSF52343">
    <property type="entry name" value="Ferredoxin reductase-like, C-terminal NADP-linked domain"/>
    <property type="match status" value="1"/>
</dbReference>
<dbReference type="PANTHER" id="PTHR47354:SF5">
    <property type="entry name" value="PROTEIN RFBI"/>
    <property type="match status" value="1"/>
</dbReference>
<dbReference type="OrthoDB" id="9786134at2"/>
<dbReference type="SUPFAM" id="SSF63380">
    <property type="entry name" value="Riboflavin synthase domain-like"/>
    <property type="match status" value="1"/>
</dbReference>
<evidence type="ECO:0000313" key="3">
    <source>
        <dbReference type="EMBL" id="PSH62516.1"/>
    </source>
</evidence>
<dbReference type="InterPro" id="IPR008333">
    <property type="entry name" value="Cbr1-like_FAD-bd_dom"/>
</dbReference>
<dbReference type="Pfam" id="PF00175">
    <property type="entry name" value="NAD_binding_1"/>
    <property type="match status" value="1"/>
</dbReference>
<reference evidence="4" key="1">
    <citation type="submission" date="2017-11" db="EMBL/GenBank/DDBJ databases">
        <authorList>
            <person name="Kuznetsova I."/>
            <person name="Sazanova A."/>
            <person name="Chirak E."/>
            <person name="Safronova V."/>
            <person name="Willems A."/>
        </authorList>
    </citation>
    <scope>NUCLEOTIDE SEQUENCE [LARGE SCALE GENOMIC DNA]</scope>
    <source>
        <strain evidence="4">CCBAU 03422</strain>
    </source>
</reference>
<feature type="domain" description="FAD-binding FR-type" evidence="2">
    <location>
        <begin position="10"/>
        <end position="112"/>
    </location>
</feature>
<dbReference type="Gene3D" id="3.40.50.80">
    <property type="entry name" value="Nucleotide-binding domain of ferredoxin-NADP reductase (FNR) module"/>
    <property type="match status" value="1"/>
</dbReference>
<dbReference type="GO" id="GO:0016491">
    <property type="term" value="F:oxidoreductase activity"/>
    <property type="evidence" value="ECO:0007669"/>
    <property type="project" value="InterPro"/>
</dbReference>
<comment type="cofactor">
    <cofactor evidence="1">
        <name>[2Fe-2S] cluster</name>
        <dbReference type="ChEBI" id="CHEBI:190135"/>
    </cofactor>
</comment>
<accession>A0A2P7B7U0</accession>
<dbReference type="PRINTS" id="PR00371">
    <property type="entry name" value="FPNCR"/>
</dbReference>
<dbReference type="AlphaFoldDB" id="A0A2P7B7U0"/>
<dbReference type="InterPro" id="IPR050415">
    <property type="entry name" value="MRET"/>
</dbReference>
<organism evidence="3 4">
    <name type="scientific">Phyllobacterium sophorae</name>
    <dbReference type="NCBI Taxonomy" id="1520277"/>
    <lineage>
        <taxon>Bacteria</taxon>
        <taxon>Pseudomonadati</taxon>
        <taxon>Pseudomonadota</taxon>
        <taxon>Alphaproteobacteria</taxon>
        <taxon>Hyphomicrobiales</taxon>
        <taxon>Phyllobacteriaceae</taxon>
        <taxon>Phyllobacterium</taxon>
    </lineage>
</organism>
<evidence type="ECO:0000259" key="2">
    <source>
        <dbReference type="PROSITE" id="PS51384"/>
    </source>
</evidence>